<gene>
    <name evidence="1" type="ORF">NTHI1209_00103</name>
</gene>
<dbReference type="AlphaFoldDB" id="A0A158T0P4"/>
<comment type="caution">
    <text evidence="1">The sequence shown here is derived from an EMBL/GenBank/DDBJ whole genome shotgun (WGS) entry which is preliminary data.</text>
</comment>
<accession>A0A158T0P4</accession>
<name>A0A158T0P4_HAEIF</name>
<sequence>MANKKSIFNTKIDSLFISLRLLLFNNFPTNHIRQNL</sequence>
<reference evidence="1 2" key="1">
    <citation type="submission" date="2014-05" db="EMBL/GenBank/DDBJ databases">
        <title>Methylome analysis of the phasevarions of Haemophilus influenzae.</title>
        <authorList>
            <person name="Atack J.M."/>
            <person name="Fox K.L."/>
            <person name="Power P.M."/>
            <person name="Clark T."/>
            <person name="Jurcisek J."/>
            <person name="Korlach J."/>
            <person name="Bakaletz L.O."/>
            <person name="Jennings M.P."/>
        </authorList>
    </citation>
    <scope>NUCLEOTIDE SEQUENCE [LARGE SCALE GENOMIC DNA]</scope>
    <source>
        <strain evidence="1 2">1209</strain>
    </source>
</reference>
<proteinExistence type="predicted"/>
<evidence type="ECO:0000313" key="1">
    <source>
        <dbReference type="EMBL" id="KIS36688.1"/>
    </source>
</evidence>
<dbReference type="Proteomes" id="UP000050700">
    <property type="component" value="Unassembled WGS sequence"/>
</dbReference>
<protein>
    <submittedName>
        <fullName evidence="1">Uncharacterized protein</fullName>
    </submittedName>
</protein>
<evidence type="ECO:0000313" key="2">
    <source>
        <dbReference type="Proteomes" id="UP000050700"/>
    </source>
</evidence>
<dbReference type="EMBL" id="JMQP01000001">
    <property type="protein sequence ID" value="KIS36688.1"/>
    <property type="molecule type" value="Genomic_DNA"/>
</dbReference>
<organism evidence="1 2">
    <name type="scientific">Haemophilus influenzae</name>
    <dbReference type="NCBI Taxonomy" id="727"/>
    <lineage>
        <taxon>Bacteria</taxon>
        <taxon>Pseudomonadati</taxon>
        <taxon>Pseudomonadota</taxon>
        <taxon>Gammaproteobacteria</taxon>
        <taxon>Pasteurellales</taxon>
        <taxon>Pasteurellaceae</taxon>
        <taxon>Haemophilus</taxon>
    </lineage>
</organism>